<proteinExistence type="predicted"/>
<accession>A0A0A8ZQN5</accession>
<name>A0A0A8ZQN5_ARUDO</name>
<organism evidence="1">
    <name type="scientific">Arundo donax</name>
    <name type="common">Giant reed</name>
    <name type="synonym">Donax arundinaceus</name>
    <dbReference type="NCBI Taxonomy" id="35708"/>
    <lineage>
        <taxon>Eukaryota</taxon>
        <taxon>Viridiplantae</taxon>
        <taxon>Streptophyta</taxon>
        <taxon>Embryophyta</taxon>
        <taxon>Tracheophyta</taxon>
        <taxon>Spermatophyta</taxon>
        <taxon>Magnoliopsida</taxon>
        <taxon>Liliopsida</taxon>
        <taxon>Poales</taxon>
        <taxon>Poaceae</taxon>
        <taxon>PACMAD clade</taxon>
        <taxon>Arundinoideae</taxon>
        <taxon>Arundineae</taxon>
        <taxon>Arundo</taxon>
    </lineage>
</organism>
<dbReference type="EMBL" id="GBRH01258825">
    <property type="protein sequence ID" value="JAD39070.1"/>
    <property type="molecule type" value="Transcribed_RNA"/>
</dbReference>
<dbReference type="AlphaFoldDB" id="A0A0A8ZQN5"/>
<reference evidence="1" key="2">
    <citation type="journal article" date="2015" name="Data Brief">
        <title>Shoot transcriptome of the giant reed, Arundo donax.</title>
        <authorList>
            <person name="Barrero R.A."/>
            <person name="Guerrero F.D."/>
            <person name="Moolhuijzen P."/>
            <person name="Goolsby J.A."/>
            <person name="Tidwell J."/>
            <person name="Bellgard S.E."/>
            <person name="Bellgard M.I."/>
        </authorList>
    </citation>
    <scope>NUCLEOTIDE SEQUENCE</scope>
    <source>
        <tissue evidence="1">Shoot tissue taken approximately 20 cm above the soil surface</tissue>
    </source>
</reference>
<protein>
    <submittedName>
        <fullName evidence="1">Tyrosine decarboxylase, putative</fullName>
    </submittedName>
</protein>
<evidence type="ECO:0000313" key="1">
    <source>
        <dbReference type="EMBL" id="JAD39070.1"/>
    </source>
</evidence>
<reference evidence="1" key="1">
    <citation type="submission" date="2014-09" db="EMBL/GenBank/DDBJ databases">
        <authorList>
            <person name="Magalhaes I.L.F."/>
            <person name="Oliveira U."/>
            <person name="Santos F.R."/>
            <person name="Vidigal T.H.D.A."/>
            <person name="Brescovit A.D."/>
            <person name="Santos A.J."/>
        </authorList>
    </citation>
    <scope>NUCLEOTIDE SEQUENCE</scope>
    <source>
        <tissue evidence="1">Shoot tissue taken approximately 20 cm above the soil surface</tissue>
    </source>
</reference>
<sequence length="102" mass="11207">MASLTASGATVNFLLQSAFTILKFSGKILDTPFAELNASDLMHKLLVFQGMSSHASLKSCLVLPRVQQELLHWQYPGLHLHQVQLTGTGLEAEAFLQTSPRQ</sequence>